<organism evidence="8 9">
    <name type="scientific">Ruminococcus champanellensis (strain DSM 18848 / JCM 17042 / KCTC 15320 / 18P13)</name>
    <dbReference type="NCBI Taxonomy" id="213810"/>
    <lineage>
        <taxon>Bacteria</taxon>
        <taxon>Bacillati</taxon>
        <taxon>Bacillota</taxon>
        <taxon>Clostridia</taxon>
        <taxon>Eubacteriales</taxon>
        <taxon>Oscillospiraceae</taxon>
        <taxon>Ruminococcus</taxon>
    </lineage>
</organism>
<keyword evidence="8" id="KW-0449">Lipoprotein</keyword>
<keyword evidence="2" id="KW-1003">Cell membrane</keyword>
<keyword evidence="3 6" id="KW-0812">Transmembrane</keyword>
<feature type="transmembrane region" description="Helical" evidence="6">
    <location>
        <begin position="358"/>
        <end position="379"/>
    </location>
</feature>
<name>D4LCG6_RUMC1</name>
<dbReference type="OrthoDB" id="2934570at2"/>
<feature type="transmembrane region" description="Helical" evidence="6">
    <location>
        <begin position="316"/>
        <end position="338"/>
    </location>
</feature>
<dbReference type="Proteomes" id="UP000007054">
    <property type="component" value="Chromosome"/>
</dbReference>
<evidence type="ECO:0000256" key="4">
    <source>
        <dbReference type="ARBA" id="ARBA00022989"/>
    </source>
</evidence>
<dbReference type="RefSeq" id="WP_015558218.1">
    <property type="nucleotide sequence ID" value="NC_021039.1"/>
</dbReference>
<evidence type="ECO:0000256" key="3">
    <source>
        <dbReference type="ARBA" id="ARBA00022692"/>
    </source>
</evidence>
<dbReference type="BioCyc" id="RCHA213810:RUM_RS05605-MONOMER"/>
<dbReference type="GO" id="GO:0005886">
    <property type="term" value="C:plasma membrane"/>
    <property type="evidence" value="ECO:0007669"/>
    <property type="project" value="UniProtKB-SubCell"/>
</dbReference>
<evidence type="ECO:0000313" key="9">
    <source>
        <dbReference type="Proteomes" id="UP000007054"/>
    </source>
</evidence>
<evidence type="ECO:0000259" key="7">
    <source>
        <dbReference type="Pfam" id="PF02687"/>
    </source>
</evidence>
<dbReference type="Pfam" id="PF02687">
    <property type="entry name" value="FtsX"/>
    <property type="match status" value="2"/>
</dbReference>
<comment type="subcellular location">
    <subcellularLocation>
        <location evidence="1">Cell membrane</location>
        <topology evidence="1">Multi-pass membrane protein</topology>
    </subcellularLocation>
</comment>
<evidence type="ECO:0000256" key="1">
    <source>
        <dbReference type="ARBA" id="ARBA00004651"/>
    </source>
</evidence>
<evidence type="ECO:0000256" key="6">
    <source>
        <dbReference type="SAM" id="Phobius"/>
    </source>
</evidence>
<dbReference type="EMBL" id="FP929052">
    <property type="protein sequence ID" value="CBL17311.1"/>
    <property type="molecule type" value="Genomic_DNA"/>
</dbReference>
<feature type="transmembrane region" description="Helical" evidence="6">
    <location>
        <begin position="427"/>
        <end position="451"/>
    </location>
</feature>
<evidence type="ECO:0000256" key="2">
    <source>
        <dbReference type="ARBA" id="ARBA00022475"/>
    </source>
</evidence>
<dbReference type="PANTHER" id="PTHR30287:SF1">
    <property type="entry name" value="INNER MEMBRANE PROTEIN"/>
    <property type="match status" value="1"/>
</dbReference>
<protein>
    <submittedName>
        <fullName evidence="8">ABC-type transport system, involved in lipoprotein release, permease component</fullName>
    </submittedName>
</protein>
<reference evidence="8" key="2">
    <citation type="submission" date="2010-03" db="EMBL/GenBank/DDBJ databases">
        <authorList>
            <person name="Pajon A."/>
        </authorList>
    </citation>
    <scope>NUCLEOTIDE SEQUENCE</scope>
    <source>
        <strain evidence="8">Type strain: 18P13</strain>
    </source>
</reference>
<dbReference type="KEGG" id="rch:RUM_11670"/>
<feature type="transmembrane region" description="Helical" evidence="6">
    <location>
        <begin position="624"/>
        <end position="648"/>
    </location>
</feature>
<dbReference type="InterPro" id="IPR003838">
    <property type="entry name" value="ABC3_permease_C"/>
</dbReference>
<reference evidence="8" key="1">
    <citation type="submission" date="2010-03" db="EMBL/GenBank/DDBJ databases">
        <title>The genome sequence of Ruminococcus sp. 18P13.</title>
        <authorList>
            <consortium name="metaHIT consortium -- http://www.metahit.eu/"/>
            <person name="Pajon A."/>
            <person name="Turner K."/>
            <person name="Parkhill J."/>
            <person name="Bernalier A."/>
        </authorList>
    </citation>
    <scope>NUCLEOTIDE SEQUENCE [LARGE SCALE GENOMIC DNA]</scope>
    <source>
        <strain evidence="8">Type strain: 18P13</strain>
    </source>
</reference>
<feature type="transmembrane region" description="Helical" evidence="6">
    <location>
        <begin position="669"/>
        <end position="695"/>
    </location>
</feature>
<keyword evidence="4 6" id="KW-1133">Transmembrane helix</keyword>
<dbReference type="HOGENOM" id="CLU_005531_1_1_9"/>
<feature type="domain" description="ABC3 transporter permease C-terminal" evidence="7">
    <location>
        <begin position="265"/>
        <end position="371"/>
    </location>
</feature>
<feature type="domain" description="ABC3 transporter permease C-terminal" evidence="7">
    <location>
        <begin position="627"/>
        <end position="742"/>
    </location>
</feature>
<evidence type="ECO:0000313" key="8">
    <source>
        <dbReference type="EMBL" id="CBL17311.1"/>
    </source>
</evidence>
<dbReference type="InterPro" id="IPR038766">
    <property type="entry name" value="Membrane_comp_ABC_pdt"/>
</dbReference>
<dbReference type="PATRIC" id="fig|213810.4.peg.1062"/>
<feature type="transmembrane region" description="Helical" evidence="6">
    <location>
        <begin position="262"/>
        <end position="282"/>
    </location>
</feature>
<accession>D4LCG6</accession>
<proteinExistence type="predicted"/>
<gene>
    <name evidence="8" type="ordered locus">RUM_11670</name>
</gene>
<dbReference type="STRING" id="213810.RUM_11670"/>
<keyword evidence="9" id="KW-1185">Reference proteome</keyword>
<sequence>MKNPLNKRLPRELKSEIGKYLVLFLFLAGMISIVSGFLVANRSMIITYDESFDKYNIEDGNFELYAQANDALLERLNGEKLTVYPNFYLERETAQVDSTLRIFVNREQVDKVCLMEGALPERTNEIAIDRMYADNNSLSVGDTLTVGEKSLRITGLVALSDYSALYASPSDMMFDSIKFGVAIMTQEGFDSMGDAHFHYSYAWIYDDPPADDSQAKEMSEAFLKTLAADAAAEQNAVTGFIPAYSNQAIIFTGSDLKGDNTMITVFLYVVILIIAFVFAITASNTISKEANVIGTLRASGYTRGELVRHYMTMPMLVMLVAAIVGNVLGYTLLKQYMADMYYGSYSLPTYVTHWNGDAFVKTTVVPLILMFCINLLVLVNKMSLSPLKFLRRDLKRRQKKKAFKLNTKIGILKRFRLRVIFQNMPNYVTIIIGVLFANFLLLFGFMFGPLLDHYQEEITSNLICQYQYVLKAPQETNTPGAEKYSVASLKTVDDKRKSEDVTAYGVVPDSAYLDLNFDGGVVISNAYAEKFGLSAGDTLRVKEAYGDKEYSFPIKGVYYYPAGIAVFMEQSAFHSTFDQSADAFNGYFSNQKITDIEDLYVATTITVDDMTKTSRQLKQSMGNMMVLFLVFGVAMFMLIVYLLSKIILEKNAQSISMTKILGYSNREINSLYITTTSLVVISSMLLTIPLCAYLMKTVCVYIFSDYSGWFAYYVPLTVYVKMFLLGVCSYLAVAYLQTRSIKGVPLGEALKNVE</sequence>
<feature type="transmembrane region" description="Helical" evidence="6">
    <location>
        <begin position="20"/>
        <end position="40"/>
    </location>
</feature>
<feature type="transmembrane region" description="Helical" evidence="6">
    <location>
        <begin position="710"/>
        <end position="736"/>
    </location>
</feature>
<dbReference type="GeneID" id="83155910"/>
<keyword evidence="5 6" id="KW-0472">Membrane</keyword>
<dbReference type="AlphaFoldDB" id="D4LCG6"/>
<evidence type="ECO:0000256" key="5">
    <source>
        <dbReference type="ARBA" id="ARBA00023136"/>
    </source>
</evidence>
<dbReference type="PANTHER" id="PTHR30287">
    <property type="entry name" value="MEMBRANE COMPONENT OF PREDICTED ABC SUPERFAMILY METABOLITE UPTAKE TRANSPORTER"/>
    <property type="match status" value="1"/>
</dbReference>